<dbReference type="AlphaFoldDB" id="A0A915DTE6"/>
<dbReference type="PANTHER" id="PTHR46599">
    <property type="entry name" value="PIGGYBAC TRANSPOSABLE ELEMENT-DERIVED PROTEIN 4"/>
    <property type="match status" value="1"/>
</dbReference>
<name>A0A915DTE6_9BILA</name>
<dbReference type="WBParaSite" id="jg23463">
    <property type="protein sequence ID" value="jg23463"/>
    <property type="gene ID" value="jg23463"/>
</dbReference>
<evidence type="ECO:0000256" key="1">
    <source>
        <dbReference type="SAM" id="MobiDB-lite"/>
    </source>
</evidence>
<sequence length="282" mass="31884">MMEKFLERCREQHIPGEFLTVDETLLGFRGRCSFRMFLPSKSEKYGLKIWTCVDSQTKYLYNARVYLGKGDMASGEEIVDHLTNGLMNNGRIIKYVSSGTVRSNRQGVPKEFVKEDLEVKRTKYIFRGNETLMKMQVKQNKSVLVYSTHHHCASFNIPEIGRKTCANHSVMKRFCYDCKDSASPEHKKPKEIIQPANRITLISCHICSAKVCVQHQIAIISISQIVSLAVLQSSAIGGIIDEVQWPAPSKAIVQSPKQQPSFAKFSSPEPEQVKSSKRRAAP</sequence>
<proteinExistence type="predicted"/>
<dbReference type="InterPro" id="IPR029526">
    <property type="entry name" value="PGBD"/>
</dbReference>
<evidence type="ECO:0000313" key="3">
    <source>
        <dbReference type="Proteomes" id="UP000887574"/>
    </source>
</evidence>
<dbReference type="Pfam" id="PF13843">
    <property type="entry name" value="DDE_Tnp_1_7"/>
    <property type="match status" value="1"/>
</dbReference>
<evidence type="ECO:0000313" key="4">
    <source>
        <dbReference type="WBParaSite" id="jg23463"/>
    </source>
</evidence>
<dbReference type="PANTHER" id="PTHR46599:SF6">
    <property type="entry name" value="DUAL SPECIFICITY PHOSPHATASE 26"/>
    <property type="match status" value="1"/>
</dbReference>
<dbReference type="Proteomes" id="UP000887574">
    <property type="component" value="Unplaced"/>
</dbReference>
<feature type="region of interest" description="Disordered" evidence="1">
    <location>
        <begin position="252"/>
        <end position="282"/>
    </location>
</feature>
<keyword evidence="3" id="KW-1185">Reference proteome</keyword>
<protein>
    <submittedName>
        <fullName evidence="4">PiggyBac transposable element-derived protein domain-containing protein</fullName>
    </submittedName>
</protein>
<accession>A0A915DTE6</accession>
<feature type="domain" description="PiggyBac transposable element-derived protein" evidence="2">
    <location>
        <begin position="1"/>
        <end position="92"/>
    </location>
</feature>
<reference evidence="4" key="1">
    <citation type="submission" date="2022-11" db="UniProtKB">
        <authorList>
            <consortium name="WormBaseParasite"/>
        </authorList>
    </citation>
    <scope>IDENTIFICATION</scope>
</reference>
<evidence type="ECO:0000259" key="2">
    <source>
        <dbReference type="Pfam" id="PF13843"/>
    </source>
</evidence>
<organism evidence="3 4">
    <name type="scientific">Ditylenchus dipsaci</name>
    <dbReference type="NCBI Taxonomy" id="166011"/>
    <lineage>
        <taxon>Eukaryota</taxon>
        <taxon>Metazoa</taxon>
        <taxon>Ecdysozoa</taxon>
        <taxon>Nematoda</taxon>
        <taxon>Chromadorea</taxon>
        <taxon>Rhabditida</taxon>
        <taxon>Tylenchina</taxon>
        <taxon>Tylenchomorpha</taxon>
        <taxon>Sphaerularioidea</taxon>
        <taxon>Anguinidae</taxon>
        <taxon>Anguininae</taxon>
        <taxon>Ditylenchus</taxon>
    </lineage>
</organism>